<name>A0A7C4XTY9_9BACT</name>
<gene>
    <name evidence="6" type="primary">mreB</name>
    <name evidence="7" type="ORF">ENV82_01470</name>
</gene>
<evidence type="ECO:0000256" key="1">
    <source>
        <dbReference type="ARBA" id="ARBA00022490"/>
    </source>
</evidence>
<dbReference type="NCBIfam" id="NF010539">
    <property type="entry name" value="PRK13927.1"/>
    <property type="match status" value="1"/>
</dbReference>
<reference evidence="7" key="1">
    <citation type="journal article" date="2020" name="mSystems">
        <title>Genome- and Community-Level Interaction Insights into Carbon Utilization and Element Cycling Functions of Hydrothermarchaeota in Hydrothermal Sediment.</title>
        <authorList>
            <person name="Zhou Z."/>
            <person name="Liu Y."/>
            <person name="Xu W."/>
            <person name="Pan J."/>
            <person name="Luo Z.H."/>
            <person name="Li M."/>
        </authorList>
    </citation>
    <scope>NUCLEOTIDE SEQUENCE [LARGE SCALE GENOMIC DNA]</scope>
    <source>
        <strain evidence="7">SpSt-794</strain>
    </source>
</reference>
<evidence type="ECO:0000256" key="4">
    <source>
        <dbReference type="ARBA" id="ARBA00022960"/>
    </source>
</evidence>
<feature type="binding site" evidence="6">
    <location>
        <begin position="157"/>
        <end position="159"/>
    </location>
    <ligand>
        <name>ATP</name>
        <dbReference type="ChEBI" id="CHEBI:30616"/>
    </ligand>
</feature>
<protein>
    <recommendedName>
        <fullName evidence="6">Cell shape-determining protein MreB</fullName>
    </recommendedName>
</protein>
<comment type="subcellular location">
    <subcellularLocation>
        <location evidence="6">Cytoplasm</location>
    </subcellularLocation>
    <text evidence="6">Membrane-associated.</text>
</comment>
<comment type="function">
    <text evidence="6">Forms membrane-associated dynamic filaments that are essential for cell shape determination. Acts by regulating cell wall synthesis and cell elongation, and thus cell shape. A feedback loop between cell geometry and MreB localization may maintain elongated cell shape by targeting cell wall growth to regions of negative cell wall curvature.</text>
</comment>
<feature type="binding site" evidence="6">
    <location>
        <begin position="14"/>
        <end position="16"/>
    </location>
    <ligand>
        <name>ATP</name>
        <dbReference type="ChEBI" id="CHEBI:30616"/>
    </ligand>
</feature>
<dbReference type="GO" id="GO:0005737">
    <property type="term" value="C:cytoplasm"/>
    <property type="evidence" value="ECO:0007669"/>
    <property type="project" value="UniProtKB-SubCell"/>
</dbReference>
<evidence type="ECO:0000256" key="3">
    <source>
        <dbReference type="ARBA" id="ARBA00022840"/>
    </source>
</evidence>
<dbReference type="EMBL" id="DTHV01000045">
    <property type="protein sequence ID" value="HGW60098.1"/>
    <property type="molecule type" value="Genomic_DNA"/>
</dbReference>
<comment type="subunit">
    <text evidence="6">Forms polymers.</text>
</comment>
<dbReference type="GO" id="GO:0008360">
    <property type="term" value="P:regulation of cell shape"/>
    <property type="evidence" value="ECO:0007669"/>
    <property type="project" value="UniProtKB-UniRule"/>
</dbReference>
<keyword evidence="4 6" id="KW-0133">Cell shape</keyword>
<keyword evidence="3 6" id="KW-0067">ATP-binding</keyword>
<dbReference type="Gene3D" id="3.30.420.40">
    <property type="match status" value="2"/>
</dbReference>
<evidence type="ECO:0000256" key="5">
    <source>
        <dbReference type="ARBA" id="ARBA00023458"/>
    </source>
</evidence>
<dbReference type="GO" id="GO:0000902">
    <property type="term" value="P:cell morphogenesis"/>
    <property type="evidence" value="ECO:0007669"/>
    <property type="project" value="InterPro"/>
</dbReference>
<keyword evidence="2 6" id="KW-0547">Nucleotide-binding</keyword>
<evidence type="ECO:0000313" key="7">
    <source>
        <dbReference type="EMBL" id="HGW60098.1"/>
    </source>
</evidence>
<dbReference type="CDD" id="cd10225">
    <property type="entry name" value="ASKHA_NBD_MreB-like"/>
    <property type="match status" value="1"/>
</dbReference>
<dbReference type="PANTHER" id="PTHR42749:SF1">
    <property type="entry name" value="CELL SHAPE-DETERMINING PROTEIN MREB"/>
    <property type="match status" value="1"/>
</dbReference>
<dbReference type="PRINTS" id="PR01652">
    <property type="entry name" value="SHAPEPROTEIN"/>
</dbReference>
<evidence type="ECO:0000256" key="6">
    <source>
        <dbReference type="HAMAP-Rule" id="MF_02207"/>
    </source>
</evidence>
<evidence type="ECO:0000256" key="2">
    <source>
        <dbReference type="ARBA" id="ARBA00022741"/>
    </source>
</evidence>
<accession>A0A7C4XTY9</accession>
<dbReference type="SUPFAM" id="SSF53067">
    <property type="entry name" value="Actin-like ATPase domain"/>
    <property type="match status" value="2"/>
</dbReference>
<keyword evidence="1 6" id="KW-0963">Cytoplasm</keyword>
<organism evidence="7">
    <name type="scientific">Caldisericum exile</name>
    <dbReference type="NCBI Taxonomy" id="693075"/>
    <lineage>
        <taxon>Bacteria</taxon>
        <taxon>Pseudomonadati</taxon>
        <taxon>Caldisericota/Cryosericota group</taxon>
        <taxon>Caldisericota</taxon>
        <taxon>Caldisericia</taxon>
        <taxon>Caldisericales</taxon>
        <taxon>Caldisericaceae</taxon>
        <taxon>Caldisericum</taxon>
    </lineage>
</organism>
<comment type="caution">
    <text evidence="7">The sequence shown here is derived from an EMBL/GenBank/DDBJ whole genome shotgun (WGS) entry which is preliminary data.</text>
</comment>
<dbReference type="HAMAP" id="MF_02207">
    <property type="entry name" value="MreB"/>
    <property type="match status" value="1"/>
</dbReference>
<dbReference type="InterPro" id="IPR004753">
    <property type="entry name" value="MreB"/>
</dbReference>
<sequence>MGLFSKELAIDLGTANTVVYVKGRGVVLREPTIIALDSNKRVIAVGNEAKSMAGRVPFEIDVIRPIKDGVINDFETTEALLEYFISKAGGKKGIFRPTVLIGVPSGVTPVERKAVIDAALHVGARQAYTIPEPLAAAIGAGLPIEEIRGSMIVDIGGGTTEVAVISLKGIVVGKSTRIAGDEMNEAIATYIRRQYSILVGDVTAEEIKMKIGNAYPLDTEEKMEIRGRDLIDGLPKSITISSEEIRKALQPVLEEILNVIRSTLEITPPELASDIMDRGIMLAGGGALLKNIDKFLSHRTGILVTIAEDPLSSVALGAGKVIEHFDFYKDAISA</sequence>
<dbReference type="NCBIfam" id="TIGR00904">
    <property type="entry name" value="mreB"/>
    <property type="match status" value="1"/>
</dbReference>
<feature type="binding site" evidence="6">
    <location>
        <begin position="285"/>
        <end position="288"/>
    </location>
    <ligand>
        <name>ATP</name>
        <dbReference type="ChEBI" id="CHEBI:30616"/>
    </ligand>
</feature>
<dbReference type="GO" id="GO:0005524">
    <property type="term" value="F:ATP binding"/>
    <property type="evidence" value="ECO:0007669"/>
    <property type="project" value="UniProtKB-KW"/>
</dbReference>
<dbReference type="InterPro" id="IPR056546">
    <property type="entry name" value="MreB_MamK-like"/>
</dbReference>
<dbReference type="Pfam" id="PF06723">
    <property type="entry name" value="MreB_Mbl"/>
    <property type="match status" value="1"/>
</dbReference>
<feature type="binding site" evidence="6">
    <location>
        <begin position="205"/>
        <end position="208"/>
    </location>
    <ligand>
        <name>ATP</name>
        <dbReference type="ChEBI" id="CHEBI:30616"/>
    </ligand>
</feature>
<dbReference type="AlphaFoldDB" id="A0A7C4XTY9"/>
<comment type="similarity">
    <text evidence="5 6">Belongs to the FtsA/MreB family.</text>
</comment>
<dbReference type="PANTHER" id="PTHR42749">
    <property type="entry name" value="CELL SHAPE-DETERMINING PROTEIN MREB"/>
    <property type="match status" value="1"/>
</dbReference>
<dbReference type="InterPro" id="IPR043129">
    <property type="entry name" value="ATPase_NBD"/>
</dbReference>
<proteinExistence type="inferred from homology"/>